<protein>
    <submittedName>
        <fullName evidence="1">Uncharacterized protein</fullName>
    </submittedName>
</protein>
<gene>
    <name evidence="1" type="ORF">LCGC14_2312200</name>
</gene>
<dbReference type="AlphaFoldDB" id="A0A0F9CKX3"/>
<reference evidence="1" key="1">
    <citation type="journal article" date="2015" name="Nature">
        <title>Complex archaea that bridge the gap between prokaryotes and eukaryotes.</title>
        <authorList>
            <person name="Spang A."/>
            <person name="Saw J.H."/>
            <person name="Jorgensen S.L."/>
            <person name="Zaremba-Niedzwiedzka K."/>
            <person name="Martijn J."/>
            <person name="Lind A.E."/>
            <person name="van Eijk R."/>
            <person name="Schleper C."/>
            <person name="Guy L."/>
            <person name="Ettema T.J."/>
        </authorList>
    </citation>
    <scope>NUCLEOTIDE SEQUENCE</scope>
</reference>
<sequence length="85" mass="9914">MIDSKPLEIVITKDKLFRAIQELKEVKKNIPADIDNLILKRHNLMIQKELLDKILMTGGIDFLLEKLEKHQNKLKLVNAVKKQNL</sequence>
<organism evidence="1">
    <name type="scientific">marine sediment metagenome</name>
    <dbReference type="NCBI Taxonomy" id="412755"/>
    <lineage>
        <taxon>unclassified sequences</taxon>
        <taxon>metagenomes</taxon>
        <taxon>ecological metagenomes</taxon>
    </lineage>
</organism>
<accession>A0A0F9CKX3</accession>
<name>A0A0F9CKX3_9ZZZZ</name>
<proteinExistence type="predicted"/>
<evidence type="ECO:0000313" key="1">
    <source>
        <dbReference type="EMBL" id="KKL49769.1"/>
    </source>
</evidence>
<comment type="caution">
    <text evidence="1">The sequence shown here is derived from an EMBL/GenBank/DDBJ whole genome shotgun (WGS) entry which is preliminary data.</text>
</comment>
<dbReference type="EMBL" id="LAZR01032842">
    <property type="protein sequence ID" value="KKL49769.1"/>
    <property type="molecule type" value="Genomic_DNA"/>
</dbReference>